<evidence type="ECO:0000256" key="5">
    <source>
        <dbReference type="ARBA" id="ARBA00022801"/>
    </source>
</evidence>
<keyword evidence="6" id="KW-0460">Magnesium</keyword>
<evidence type="ECO:0000256" key="4">
    <source>
        <dbReference type="ARBA" id="ARBA00022759"/>
    </source>
</evidence>
<dbReference type="GO" id="GO:0016891">
    <property type="term" value="F:RNA endonuclease activity producing 5'-phosphomonoesters, hydrolytic mechanism"/>
    <property type="evidence" value="ECO:0007669"/>
    <property type="project" value="TreeGrafter"/>
</dbReference>
<reference evidence="7" key="1">
    <citation type="journal article" date="2020" name="Microorganisms">
        <title>Reliable Identification of Environmental Pseudomonas Isolates Using the rpoD Gene.</title>
        <authorList>
            <consortium name="The Broad Institute Genome Sequencing Platform"/>
            <person name="Girard L."/>
            <person name="Lood C."/>
            <person name="Rokni-Zadeh H."/>
            <person name="van Noort V."/>
            <person name="Lavigne R."/>
            <person name="De Mot R."/>
        </authorList>
    </citation>
    <scope>NUCLEOTIDE SEQUENCE</scope>
    <source>
        <strain evidence="7">BW13M1</strain>
    </source>
</reference>
<evidence type="ECO:0000256" key="3">
    <source>
        <dbReference type="ARBA" id="ARBA00022722"/>
    </source>
</evidence>
<dbReference type="Pfam" id="PF04493">
    <property type="entry name" value="Endonuclease_5"/>
    <property type="match status" value="1"/>
</dbReference>
<keyword evidence="3 6" id="KW-0540">Nuclease</keyword>
<dbReference type="CDD" id="cd06559">
    <property type="entry name" value="Endonuclease_V"/>
    <property type="match status" value="1"/>
</dbReference>
<evidence type="ECO:0000313" key="7">
    <source>
        <dbReference type="EMBL" id="MBC3446035.1"/>
    </source>
</evidence>
<dbReference type="GO" id="GO:0006281">
    <property type="term" value="P:DNA repair"/>
    <property type="evidence" value="ECO:0007669"/>
    <property type="project" value="UniProtKB-UniRule"/>
</dbReference>
<dbReference type="InterPro" id="IPR007581">
    <property type="entry name" value="Endonuclease-V"/>
</dbReference>
<dbReference type="GO" id="GO:0003727">
    <property type="term" value="F:single-stranded RNA binding"/>
    <property type="evidence" value="ECO:0007669"/>
    <property type="project" value="TreeGrafter"/>
</dbReference>
<dbReference type="EMBL" id="JABWRJ010000009">
    <property type="protein sequence ID" value="MBC3446035.1"/>
    <property type="molecule type" value="Genomic_DNA"/>
</dbReference>
<evidence type="ECO:0000256" key="2">
    <source>
        <dbReference type="ARBA" id="ARBA00022490"/>
    </source>
</evidence>
<keyword evidence="4 6" id="KW-0255">Endonuclease</keyword>
<dbReference type="PANTHER" id="PTHR28511">
    <property type="entry name" value="ENDONUCLEASE V"/>
    <property type="match status" value="1"/>
</dbReference>
<dbReference type="GO" id="GO:0005737">
    <property type="term" value="C:cytoplasm"/>
    <property type="evidence" value="ECO:0007669"/>
    <property type="project" value="UniProtKB-SubCell"/>
</dbReference>
<feature type="binding site" evidence="6">
    <location>
        <position position="43"/>
    </location>
    <ligand>
        <name>Mg(2+)</name>
        <dbReference type="ChEBI" id="CHEBI:18420"/>
    </ligand>
</feature>
<feature type="binding site" evidence="6">
    <location>
        <position position="111"/>
    </location>
    <ligand>
        <name>Mg(2+)</name>
        <dbReference type="ChEBI" id="CHEBI:18420"/>
    </ligand>
</feature>
<dbReference type="GO" id="GO:0000287">
    <property type="term" value="F:magnesium ion binding"/>
    <property type="evidence" value="ECO:0007669"/>
    <property type="project" value="UniProtKB-UniRule"/>
</dbReference>
<reference evidence="7" key="2">
    <citation type="submission" date="2020-07" db="EMBL/GenBank/DDBJ databases">
        <authorList>
            <person name="Lood C."/>
            <person name="Girard L."/>
        </authorList>
    </citation>
    <scope>NUCLEOTIDE SEQUENCE</scope>
    <source>
        <strain evidence="7">BW13M1</strain>
    </source>
</reference>
<gene>
    <name evidence="6 7" type="primary">nfi</name>
    <name evidence="7" type="ORF">HU751_09645</name>
</gene>
<evidence type="ECO:0000256" key="1">
    <source>
        <dbReference type="ARBA" id="ARBA00004496"/>
    </source>
</evidence>
<accession>A0A923JZW8</accession>
<protein>
    <recommendedName>
        <fullName evidence="6">Endonuclease V</fullName>
        <ecNumber evidence="6">3.1.21.7</ecNumber>
    </recommendedName>
    <alternativeName>
        <fullName evidence="6">Deoxyinosine 3'endonuclease</fullName>
    </alternativeName>
    <alternativeName>
        <fullName evidence="6">Deoxyribonuclease V</fullName>
        <shortName evidence="6">DNase V</shortName>
    </alternativeName>
</protein>
<dbReference type="EC" id="3.1.21.7" evidence="6"/>
<comment type="catalytic activity">
    <reaction evidence="6">
        <text>Endonucleolytic cleavage at apurinic or apyrimidinic sites to products with a 5'-phosphate.</text>
        <dbReference type="EC" id="3.1.21.7"/>
    </reaction>
</comment>
<name>A0A923JZW8_9PSED</name>
<dbReference type="AlphaFoldDB" id="A0A923JZW8"/>
<dbReference type="Gene3D" id="3.30.2170.10">
    <property type="entry name" value="archaeoglobus fulgidus dsm 4304 superfamily"/>
    <property type="match status" value="1"/>
</dbReference>
<dbReference type="GO" id="GO:0043737">
    <property type="term" value="F:deoxyribonuclease V activity"/>
    <property type="evidence" value="ECO:0007669"/>
    <property type="project" value="UniProtKB-UniRule"/>
</dbReference>
<dbReference type="HAMAP" id="MF_00801">
    <property type="entry name" value="Endonuclease_5"/>
    <property type="match status" value="1"/>
</dbReference>
<dbReference type="RefSeq" id="WP_186732932.1">
    <property type="nucleotide sequence ID" value="NZ_JABWRJ020000005.1"/>
</dbReference>
<comment type="cofactor">
    <cofactor evidence="6">
        <name>Mg(2+)</name>
        <dbReference type="ChEBI" id="CHEBI:18420"/>
    </cofactor>
</comment>
<comment type="subcellular location">
    <subcellularLocation>
        <location evidence="1 6">Cytoplasm</location>
    </subcellularLocation>
</comment>
<comment type="similarity">
    <text evidence="6">Belongs to the endonuclease V family.</text>
</comment>
<keyword evidence="6" id="KW-0234">DNA repair</keyword>
<keyword evidence="6" id="KW-0227">DNA damage</keyword>
<evidence type="ECO:0000256" key="6">
    <source>
        <dbReference type="HAMAP-Rule" id="MF_00801"/>
    </source>
</evidence>
<feature type="site" description="Interaction with target DNA" evidence="6">
    <location>
        <position position="81"/>
    </location>
</feature>
<proteinExistence type="inferred from homology"/>
<comment type="function">
    <text evidence="6">DNA repair enzyme involved in the repair of deaminated bases. Selectively cleaves double-stranded DNA at the second phosphodiester bond 3' to a deoxyinosine leaving behind the intact lesion on the nicked DNA.</text>
</comment>
<dbReference type="NCBIfam" id="NF008629">
    <property type="entry name" value="PRK11617.1"/>
    <property type="match status" value="1"/>
</dbReference>
<keyword evidence="5 6" id="KW-0378">Hydrolase</keyword>
<sequence>MQPVIQHPWDIPPSEAIDLQIRLSKLVVKQDQLGPISSIAGIDVAYHKQNDTLIASIVVVDAESLEVIEEHAWSDTTSFPYVPGLFSFRELPSIVKLLSTITHRPDLIICDGQGIAHPRRFGLASHLGVLYDIPTIGCGKSRFIGEYAPPLDERGCQSGLFDGAELIGAALRTQKHVKPVFVSIGHRISLETACHWVLNATRHYRLPETTRLADRYGRQFYEQNKPPIKLPSQPTDY</sequence>
<comment type="caution">
    <text evidence="7">The sequence shown here is derived from an EMBL/GenBank/DDBJ whole genome shotgun (WGS) entry which is preliminary data.</text>
</comment>
<keyword evidence="2 6" id="KW-0963">Cytoplasm</keyword>
<organism evidence="7">
    <name type="scientific">Pseudomonas peradeniyensis</name>
    <dbReference type="NCBI Taxonomy" id="2745488"/>
    <lineage>
        <taxon>Bacteria</taxon>
        <taxon>Pseudomonadati</taxon>
        <taxon>Pseudomonadota</taxon>
        <taxon>Gammaproteobacteria</taxon>
        <taxon>Pseudomonadales</taxon>
        <taxon>Pseudomonadaceae</taxon>
        <taxon>Pseudomonas</taxon>
    </lineage>
</organism>
<dbReference type="PANTHER" id="PTHR28511:SF1">
    <property type="entry name" value="ENDONUCLEASE V"/>
    <property type="match status" value="1"/>
</dbReference>
<keyword evidence="6" id="KW-0479">Metal-binding</keyword>